<dbReference type="PANTHER" id="PTHR35525">
    <property type="entry name" value="BLL6575 PROTEIN"/>
    <property type="match status" value="1"/>
</dbReference>
<keyword evidence="3" id="KW-1185">Reference proteome</keyword>
<dbReference type="RefSeq" id="WP_345393347.1">
    <property type="nucleotide sequence ID" value="NZ_BAAAXS010000001.1"/>
</dbReference>
<reference evidence="2 3" key="1">
    <citation type="submission" date="2024-09" db="EMBL/GenBank/DDBJ databases">
        <authorList>
            <person name="Sun Q."/>
            <person name="Mori K."/>
        </authorList>
    </citation>
    <scope>NUCLEOTIDE SEQUENCE [LARGE SCALE GENOMIC DNA]</scope>
    <source>
        <strain evidence="2 3">JCM 3324</strain>
    </source>
</reference>
<organism evidence="2 3">
    <name type="scientific">Nonomuraea salmonea</name>
    <dbReference type="NCBI Taxonomy" id="46181"/>
    <lineage>
        <taxon>Bacteria</taxon>
        <taxon>Bacillati</taxon>
        <taxon>Actinomycetota</taxon>
        <taxon>Actinomycetes</taxon>
        <taxon>Streptosporangiales</taxon>
        <taxon>Streptosporangiaceae</taxon>
        <taxon>Nonomuraea</taxon>
    </lineage>
</organism>
<gene>
    <name evidence="2" type="ORF">ACFFR3_36460</name>
</gene>
<comment type="caution">
    <text evidence="2">The sequence shown here is derived from an EMBL/GenBank/DDBJ whole genome shotgun (WGS) entry which is preliminary data.</text>
</comment>
<dbReference type="PANTHER" id="PTHR35525:SF3">
    <property type="entry name" value="BLL6575 PROTEIN"/>
    <property type="match status" value="1"/>
</dbReference>
<dbReference type="Proteomes" id="UP001589568">
    <property type="component" value="Unassembled WGS sequence"/>
</dbReference>
<dbReference type="EMBL" id="JBHMCF010000040">
    <property type="protein sequence ID" value="MFB9475015.1"/>
    <property type="molecule type" value="Genomic_DNA"/>
</dbReference>
<dbReference type="Pfam" id="PF11706">
    <property type="entry name" value="zf-CGNR"/>
    <property type="match status" value="1"/>
</dbReference>
<dbReference type="InterPro" id="IPR021005">
    <property type="entry name" value="Znf_CGNR"/>
</dbReference>
<dbReference type="SUPFAM" id="SSF160904">
    <property type="entry name" value="Jann2411-like"/>
    <property type="match status" value="1"/>
</dbReference>
<proteinExistence type="predicted"/>
<dbReference type="InterPro" id="IPR023286">
    <property type="entry name" value="ABATE_dom_sf"/>
</dbReference>
<dbReference type="InterPro" id="IPR010852">
    <property type="entry name" value="ABATE"/>
</dbReference>
<evidence type="ECO:0000259" key="1">
    <source>
        <dbReference type="Pfam" id="PF11706"/>
    </source>
</evidence>
<sequence>MVEAWRITGQAEIDSYVGSRVELAVQLINSLATPHAHGRGVTPPPPGADRLAAVVAAQERLTVHPPASVLTPADADRLAGIAARLRPLFAAGDHLLDAAAGLNDLLVRHHAVPNLHGSPANPLGLSFHRPDADPVDAWAADMGTALAMVIGVGQSARLGACQAERCSLVFYDTTRNASRRFCDLSCQNRAKASAYRARRRA</sequence>
<accession>A0ABV5NXG7</accession>
<dbReference type="Gene3D" id="1.10.3300.10">
    <property type="entry name" value="Jann2411-like domain"/>
    <property type="match status" value="1"/>
</dbReference>
<evidence type="ECO:0000313" key="2">
    <source>
        <dbReference type="EMBL" id="MFB9475015.1"/>
    </source>
</evidence>
<protein>
    <submittedName>
        <fullName evidence="2">CGNR zinc finger domain-containing protein</fullName>
    </submittedName>
</protein>
<name>A0ABV5NXG7_9ACTN</name>
<feature type="domain" description="Zinc finger CGNR" evidence="1">
    <location>
        <begin position="157"/>
        <end position="199"/>
    </location>
</feature>
<evidence type="ECO:0000313" key="3">
    <source>
        <dbReference type="Proteomes" id="UP001589568"/>
    </source>
</evidence>